<evidence type="ECO:0000256" key="1">
    <source>
        <dbReference type="SAM" id="Phobius"/>
    </source>
</evidence>
<sequence>MQHAGMPLTTTDVITAWISAAGILGLRQRGKREIICRSFPSHILLPRAFCLR</sequence>
<keyword evidence="1" id="KW-0812">Transmembrane</keyword>
<dbReference type="EMBL" id="CM027687">
    <property type="protein sequence ID" value="KAG0521305.1"/>
    <property type="molecule type" value="Genomic_DNA"/>
</dbReference>
<proteinExistence type="predicted"/>
<accession>A0A921U8E1</accession>
<keyword evidence="1" id="KW-0472">Membrane</keyword>
<reference evidence="2" key="2">
    <citation type="submission" date="2020-10" db="EMBL/GenBank/DDBJ databases">
        <authorList>
            <person name="Cooper E.A."/>
            <person name="Brenton Z.W."/>
            <person name="Flinn B.S."/>
            <person name="Jenkins J."/>
            <person name="Shu S."/>
            <person name="Flowers D."/>
            <person name="Luo F."/>
            <person name="Wang Y."/>
            <person name="Xia P."/>
            <person name="Barry K."/>
            <person name="Daum C."/>
            <person name="Lipzen A."/>
            <person name="Yoshinaga Y."/>
            <person name="Schmutz J."/>
            <person name="Saski C."/>
            <person name="Vermerris W."/>
            <person name="Kresovich S."/>
        </authorList>
    </citation>
    <scope>NUCLEOTIDE SEQUENCE</scope>
</reference>
<protein>
    <submittedName>
        <fullName evidence="2">Uncharacterized protein</fullName>
    </submittedName>
</protein>
<dbReference type="AlphaFoldDB" id="A0A921U8E1"/>
<feature type="transmembrane region" description="Helical" evidence="1">
    <location>
        <begin position="6"/>
        <end position="26"/>
    </location>
</feature>
<name>A0A921U8E1_SORBI</name>
<reference evidence="2" key="1">
    <citation type="journal article" date="2019" name="BMC Genomics">
        <title>A new reference genome for Sorghum bicolor reveals high levels of sequence similarity between sweet and grain genotypes: implications for the genetics of sugar metabolism.</title>
        <authorList>
            <person name="Cooper E.A."/>
            <person name="Brenton Z.W."/>
            <person name="Flinn B.S."/>
            <person name="Jenkins J."/>
            <person name="Shu S."/>
            <person name="Flowers D."/>
            <person name="Luo F."/>
            <person name="Wang Y."/>
            <person name="Xia P."/>
            <person name="Barry K."/>
            <person name="Daum C."/>
            <person name="Lipzen A."/>
            <person name="Yoshinaga Y."/>
            <person name="Schmutz J."/>
            <person name="Saski C."/>
            <person name="Vermerris W."/>
            <person name="Kresovich S."/>
        </authorList>
    </citation>
    <scope>NUCLEOTIDE SEQUENCE</scope>
</reference>
<gene>
    <name evidence="2" type="ORF">BDA96_08G149100</name>
</gene>
<comment type="caution">
    <text evidence="2">The sequence shown here is derived from an EMBL/GenBank/DDBJ whole genome shotgun (WGS) entry which is preliminary data.</text>
</comment>
<organism evidence="2 3">
    <name type="scientific">Sorghum bicolor</name>
    <name type="common">Sorghum</name>
    <name type="synonym">Sorghum vulgare</name>
    <dbReference type="NCBI Taxonomy" id="4558"/>
    <lineage>
        <taxon>Eukaryota</taxon>
        <taxon>Viridiplantae</taxon>
        <taxon>Streptophyta</taxon>
        <taxon>Embryophyta</taxon>
        <taxon>Tracheophyta</taxon>
        <taxon>Spermatophyta</taxon>
        <taxon>Magnoliopsida</taxon>
        <taxon>Liliopsida</taxon>
        <taxon>Poales</taxon>
        <taxon>Poaceae</taxon>
        <taxon>PACMAD clade</taxon>
        <taxon>Panicoideae</taxon>
        <taxon>Andropogonodae</taxon>
        <taxon>Andropogoneae</taxon>
        <taxon>Sorghinae</taxon>
        <taxon>Sorghum</taxon>
    </lineage>
</organism>
<keyword evidence="1" id="KW-1133">Transmembrane helix</keyword>
<dbReference type="Proteomes" id="UP000807115">
    <property type="component" value="Chromosome 8"/>
</dbReference>
<evidence type="ECO:0000313" key="2">
    <source>
        <dbReference type="EMBL" id="KAG0521305.1"/>
    </source>
</evidence>
<evidence type="ECO:0000313" key="3">
    <source>
        <dbReference type="Proteomes" id="UP000807115"/>
    </source>
</evidence>